<comment type="caution">
    <text evidence="4">The sequence shown here is derived from an EMBL/GenBank/DDBJ whole genome shotgun (WGS) entry which is preliminary data.</text>
</comment>
<evidence type="ECO:0000256" key="2">
    <source>
        <dbReference type="SAM" id="SignalP"/>
    </source>
</evidence>
<reference evidence="4 5" key="1">
    <citation type="submission" date="2018-04" db="EMBL/GenBank/DDBJ databases">
        <title>Genomic Encyclopedia of Archaeal and Bacterial Type Strains, Phase II (KMG-II): from individual species to whole genera.</title>
        <authorList>
            <person name="Goeker M."/>
        </authorList>
    </citation>
    <scope>NUCLEOTIDE SEQUENCE [LARGE SCALE GENOMIC DNA]</scope>
    <source>
        <strain evidence="4 5">DSM 5822</strain>
    </source>
</reference>
<feature type="signal peptide" evidence="2">
    <location>
        <begin position="1"/>
        <end position="22"/>
    </location>
</feature>
<dbReference type="SUPFAM" id="SSF56925">
    <property type="entry name" value="OMPA-like"/>
    <property type="match status" value="1"/>
</dbReference>
<feature type="chain" id="PRO_5015394782" evidence="2">
    <location>
        <begin position="23"/>
        <end position="202"/>
    </location>
</feature>
<feature type="domain" description="Outer membrane protein beta-barrel" evidence="3">
    <location>
        <begin position="10"/>
        <end position="200"/>
    </location>
</feature>
<protein>
    <submittedName>
        <fullName evidence="4">Outer membrane protein with beta-barrel domain</fullName>
    </submittedName>
</protein>
<dbReference type="InterPro" id="IPR027385">
    <property type="entry name" value="Beta-barrel_OMP"/>
</dbReference>
<dbReference type="AlphaFoldDB" id="A0A2T5IYG5"/>
<keyword evidence="5" id="KW-1185">Reference proteome</keyword>
<dbReference type="Pfam" id="PF13505">
    <property type="entry name" value="OMP_b-brl"/>
    <property type="match status" value="1"/>
</dbReference>
<dbReference type="RefSeq" id="WP_170106966.1">
    <property type="nucleotide sequence ID" value="NZ_QAON01000010.1"/>
</dbReference>
<evidence type="ECO:0000259" key="3">
    <source>
        <dbReference type="Pfam" id="PF13505"/>
    </source>
</evidence>
<sequence length="202" mass="21866">MIAFYRALSVSALLSMCSFSYADEPRTLIEAAFGQSQAKTFCDDFDSNLCEDTDRAFRVGVSQLINTNLRANFSYIDFGQFEINGANSVAQLQISAKASAVAAQLEINAPIAKAAVYMRGGLAISFVEVKAFGQNFQQNIKASSSENDTSLDPILGLGFRLPLNEHIGLMGEYQLLMDAGNEETTGEDDVSFMGVGIQVTLQ</sequence>
<accession>A0A2T5IYG5</accession>
<name>A0A2T5IYG5_9GAMM</name>
<gene>
    <name evidence="4" type="ORF">C8N29_11083</name>
</gene>
<organism evidence="4 5">
    <name type="scientific">Agitococcus lubricus</name>
    <dbReference type="NCBI Taxonomy" id="1077255"/>
    <lineage>
        <taxon>Bacteria</taxon>
        <taxon>Pseudomonadati</taxon>
        <taxon>Pseudomonadota</taxon>
        <taxon>Gammaproteobacteria</taxon>
        <taxon>Moraxellales</taxon>
        <taxon>Moraxellaceae</taxon>
        <taxon>Agitococcus</taxon>
    </lineage>
</organism>
<evidence type="ECO:0000256" key="1">
    <source>
        <dbReference type="ARBA" id="ARBA00022729"/>
    </source>
</evidence>
<dbReference type="EMBL" id="QAON01000010">
    <property type="protein sequence ID" value="PTQ88934.1"/>
    <property type="molecule type" value="Genomic_DNA"/>
</dbReference>
<evidence type="ECO:0000313" key="4">
    <source>
        <dbReference type="EMBL" id="PTQ88934.1"/>
    </source>
</evidence>
<dbReference type="InterPro" id="IPR011250">
    <property type="entry name" value="OMP/PagP_B-barrel"/>
</dbReference>
<proteinExistence type="predicted"/>
<keyword evidence="1 2" id="KW-0732">Signal</keyword>
<dbReference type="Proteomes" id="UP000244223">
    <property type="component" value="Unassembled WGS sequence"/>
</dbReference>
<evidence type="ECO:0000313" key="5">
    <source>
        <dbReference type="Proteomes" id="UP000244223"/>
    </source>
</evidence>
<dbReference type="Gene3D" id="2.40.160.20">
    <property type="match status" value="1"/>
</dbReference>